<dbReference type="InterPro" id="IPR011010">
    <property type="entry name" value="DNA_brk_join_enz"/>
</dbReference>
<keyword evidence="2" id="KW-0233">DNA recombination</keyword>
<dbReference type="InterPro" id="IPR013762">
    <property type="entry name" value="Integrase-like_cat_sf"/>
</dbReference>
<reference evidence="4" key="1">
    <citation type="submission" date="2020-08" db="EMBL/GenBank/DDBJ databases">
        <title>Diversity of carbapenem-resistant Acinetobacter baumannii and bacteriophage-mediated spread of the Oxa23 carbapenemase.</title>
        <authorList>
            <person name="Abouelfetouh A."/>
            <person name="Mattock J."/>
            <person name="Turner D."/>
            <person name="Li E."/>
            <person name="Evans B.A."/>
        </authorList>
    </citation>
    <scope>NUCLEOTIDE SEQUENCE</scope>
    <source>
        <strain evidence="4">A86</strain>
    </source>
</reference>
<name>A0A8I0FE06_ACIBA</name>
<evidence type="ECO:0000259" key="3">
    <source>
        <dbReference type="PROSITE" id="PS51898"/>
    </source>
</evidence>
<proteinExistence type="predicted"/>
<dbReference type="SUPFAM" id="SSF56349">
    <property type="entry name" value="DNA breaking-rejoining enzymes"/>
    <property type="match status" value="1"/>
</dbReference>
<gene>
    <name evidence="4" type="ORF">IAG11_22185</name>
</gene>
<evidence type="ECO:0000256" key="1">
    <source>
        <dbReference type="ARBA" id="ARBA00022908"/>
    </source>
</evidence>
<dbReference type="Pfam" id="PF00589">
    <property type="entry name" value="Phage_integrase"/>
    <property type="match status" value="1"/>
</dbReference>
<feature type="non-terminal residue" evidence="4">
    <location>
        <position position="1"/>
    </location>
</feature>
<dbReference type="GO" id="GO:0006310">
    <property type="term" value="P:DNA recombination"/>
    <property type="evidence" value="ECO:0007669"/>
    <property type="project" value="UniProtKB-KW"/>
</dbReference>
<evidence type="ECO:0000313" key="5">
    <source>
        <dbReference type="Proteomes" id="UP000634608"/>
    </source>
</evidence>
<dbReference type="PANTHER" id="PTHR30349:SF94">
    <property type="entry name" value="INTEGRASE_RECOMBINASE HI_1414-RELATED"/>
    <property type="match status" value="1"/>
</dbReference>
<dbReference type="PROSITE" id="PS51898">
    <property type="entry name" value="TYR_RECOMBINASE"/>
    <property type="match status" value="1"/>
</dbReference>
<evidence type="ECO:0000256" key="2">
    <source>
        <dbReference type="ARBA" id="ARBA00023172"/>
    </source>
</evidence>
<dbReference type="InterPro" id="IPR050090">
    <property type="entry name" value="Tyrosine_recombinase_XerCD"/>
</dbReference>
<dbReference type="CDD" id="cd00796">
    <property type="entry name" value="INT_Rci_Hp1_C"/>
    <property type="match status" value="1"/>
</dbReference>
<dbReference type="Gene3D" id="1.10.443.10">
    <property type="entry name" value="Intergrase catalytic core"/>
    <property type="match status" value="1"/>
</dbReference>
<evidence type="ECO:0000313" key="4">
    <source>
        <dbReference type="EMBL" id="MBD0222540.1"/>
    </source>
</evidence>
<sequence>HYVCWAMLFALETAMRQGEILGMRREDIKDGFVHLPMTKNGESRNVPLSKEAKRLLSLLPSNTDILLPVKAETFKRTWIKIRDAADLKHINFHDTRHEAITRMVRERKLPVEVLAKITGHKTIGILINTYYNPNAQDLVEMFNSSES</sequence>
<dbReference type="PANTHER" id="PTHR30349">
    <property type="entry name" value="PHAGE INTEGRASE-RELATED"/>
    <property type="match status" value="1"/>
</dbReference>
<keyword evidence="1" id="KW-0229">DNA integration</keyword>
<feature type="domain" description="Tyr recombinase" evidence="3">
    <location>
        <begin position="1"/>
        <end position="143"/>
    </location>
</feature>
<dbReference type="InterPro" id="IPR002104">
    <property type="entry name" value="Integrase_catalytic"/>
</dbReference>
<dbReference type="EMBL" id="JACSVK010000530">
    <property type="protein sequence ID" value="MBD0222540.1"/>
    <property type="molecule type" value="Genomic_DNA"/>
</dbReference>
<dbReference type="Proteomes" id="UP000634608">
    <property type="component" value="Unassembled WGS sequence"/>
</dbReference>
<dbReference type="GO" id="GO:0015074">
    <property type="term" value="P:DNA integration"/>
    <property type="evidence" value="ECO:0007669"/>
    <property type="project" value="UniProtKB-KW"/>
</dbReference>
<protein>
    <submittedName>
        <fullName evidence="4">Site-specific integrase</fullName>
    </submittedName>
</protein>
<dbReference type="GO" id="GO:0003677">
    <property type="term" value="F:DNA binding"/>
    <property type="evidence" value="ECO:0007669"/>
    <property type="project" value="InterPro"/>
</dbReference>
<accession>A0A8I0FE06</accession>
<dbReference type="AlphaFoldDB" id="A0A8I0FE06"/>
<dbReference type="RefSeq" id="WP_188147734.1">
    <property type="nucleotide sequence ID" value="NZ_JACSVK010000530.1"/>
</dbReference>
<comment type="caution">
    <text evidence="4">The sequence shown here is derived from an EMBL/GenBank/DDBJ whole genome shotgun (WGS) entry which is preliminary data.</text>
</comment>
<organism evidence="4 5">
    <name type="scientific">Acinetobacter baumannii</name>
    <dbReference type="NCBI Taxonomy" id="470"/>
    <lineage>
        <taxon>Bacteria</taxon>
        <taxon>Pseudomonadati</taxon>
        <taxon>Pseudomonadota</taxon>
        <taxon>Gammaproteobacteria</taxon>
        <taxon>Moraxellales</taxon>
        <taxon>Moraxellaceae</taxon>
        <taxon>Acinetobacter</taxon>
        <taxon>Acinetobacter calcoaceticus/baumannii complex</taxon>
    </lineage>
</organism>